<keyword evidence="2" id="KW-0899">Viral immunoevasion</keyword>
<evidence type="ECO:0000256" key="1">
    <source>
        <dbReference type="ARBA" id="ARBA00022632"/>
    </source>
</evidence>
<comment type="function">
    <text evidence="3">Counteracts the host Pycsar antiviral defense system. Phosphodiesterase that enables metal-dependent hydrolysis of host cyclic nucleotide Pycsar defense signals such as cCMP and cUMP.</text>
</comment>
<proteinExistence type="inferred from homology"/>
<dbReference type="SUPFAM" id="SSF56281">
    <property type="entry name" value="Metallo-hydrolase/oxidoreductase"/>
    <property type="match status" value="1"/>
</dbReference>
<evidence type="ECO:0000256" key="4">
    <source>
        <dbReference type="ARBA" id="ARBA00034308"/>
    </source>
</evidence>
<gene>
    <name evidence="6" type="ORF">10S8_29</name>
</gene>
<accession>A0A2H4J8L4</accession>
<organism evidence="6">
    <name type="scientific">uncultured Caudovirales phage</name>
    <dbReference type="NCBI Taxonomy" id="2100421"/>
    <lineage>
        <taxon>Viruses</taxon>
        <taxon>Duplodnaviria</taxon>
        <taxon>Heunggongvirae</taxon>
        <taxon>Uroviricota</taxon>
        <taxon>Caudoviricetes</taxon>
        <taxon>Peduoviridae</taxon>
        <taxon>Maltschvirus</taxon>
        <taxon>Maltschvirus maltsch</taxon>
    </lineage>
</organism>
<dbReference type="Pfam" id="PF12706">
    <property type="entry name" value="Lactamase_B_2"/>
    <property type="match status" value="1"/>
</dbReference>
<reference evidence="6" key="1">
    <citation type="submission" date="2017-06" db="EMBL/GenBank/DDBJ databases">
        <title>Novel phages from South African skin metaviromes.</title>
        <authorList>
            <person name="van Zyl L.J."/>
            <person name="Abrahams Y."/>
            <person name="Stander E.A."/>
            <person name="Kirby B.M."/>
            <person name="Clavaud C."/>
            <person name="Farcet C."/>
            <person name="Breton L."/>
            <person name="Trindade M.I."/>
        </authorList>
    </citation>
    <scope>NUCLEOTIDE SEQUENCE</scope>
</reference>
<name>A0A2H4J8L4_9CAUD</name>
<feature type="domain" description="Metallo-beta-lactamase" evidence="5">
    <location>
        <begin position="42"/>
        <end position="180"/>
    </location>
</feature>
<evidence type="ECO:0000256" key="2">
    <source>
        <dbReference type="ARBA" id="ARBA00023280"/>
    </source>
</evidence>
<dbReference type="InterPro" id="IPR001279">
    <property type="entry name" value="Metallo-B-lactamas"/>
</dbReference>
<dbReference type="InterPro" id="IPR036866">
    <property type="entry name" value="RibonucZ/Hydroxyglut_hydro"/>
</dbReference>
<dbReference type="Gene3D" id="3.60.15.10">
    <property type="entry name" value="Ribonuclease Z/Hydroxyacylglutathione hydrolase-like"/>
    <property type="match status" value="1"/>
</dbReference>
<evidence type="ECO:0000313" key="6">
    <source>
        <dbReference type="EMBL" id="ASN71585.1"/>
    </source>
</evidence>
<dbReference type="InterPro" id="IPR052533">
    <property type="entry name" value="WalJ/YycJ-like"/>
</dbReference>
<dbReference type="PANTHER" id="PTHR47619:SF1">
    <property type="entry name" value="EXODEOXYRIBONUCLEASE WALJ"/>
    <property type="match status" value="1"/>
</dbReference>
<evidence type="ECO:0000256" key="3">
    <source>
        <dbReference type="ARBA" id="ARBA00034293"/>
    </source>
</evidence>
<comment type="similarity">
    <text evidence="4">Belongs to the anti-Pycsar protein Apyc1 family.</text>
</comment>
<dbReference type="PANTHER" id="PTHR47619">
    <property type="entry name" value="METALLO-HYDROLASE YYCJ-RELATED"/>
    <property type="match status" value="1"/>
</dbReference>
<evidence type="ECO:0000259" key="5">
    <source>
        <dbReference type="Pfam" id="PF12706"/>
    </source>
</evidence>
<dbReference type="EMBL" id="MF417928">
    <property type="protein sequence ID" value="ASN71585.1"/>
    <property type="molecule type" value="Genomic_DNA"/>
</dbReference>
<dbReference type="GO" id="GO:0052170">
    <property type="term" value="P:symbiont-mediated suppression of host innate immune response"/>
    <property type="evidence" value="ECO:0007669"/>
    <property type="project" value="UniProtKB-KW"/>
</dbReference>
<protein>
    <submittedName>
        <fullName evidence="6">Putative metal-dependent hydrolase</fullName>
    </submittedName>
</protein>
<keyword evidence="6" id="KW-0378">Hydrolase</keyword>
<sequence length="243" mass="27554">MLLKCISSGSKGNAYALQGKDEILLLECGKSFIEIKKAIDWQILKIKGCLVSHGHQDHLKYVREYLKAGIPVYTNEETKQSTEYIPGAQFYSVPEFKAVHIGGFKTIPFYVPHNGTPNYGYLIEHKEMGRLLFATDYEYIPYNFKKQQIQHFLIEANYQEQFIDRDLPNYEHKLLGHASLETCIGAIKANQSPNLRNVIMCHLGAGSSAGKYFINEMQKVTGRNVNVECAVPGLVVEMNKDPF</sequence>
<dbReference type="GO" id="GO:0016787">
    <property type="term" value="F:hydrolase activity"/>
    <property type="evidence" value="ECO:0007669"/>
    <property type="project" value="UniProtKB-KW"/>
</dbReference>
<keyword evidence="1" id="KW-1090">Inhibition of host innate immune response by virus</keyword>
<keyword evidence="1" id="KW-0945">Host-virus interaction</keyword>